<organism evidence="1 2">
    <name type="scientific">Lactococcus termiticola</name>
    <dbReference type="NCBI Taxonomy" id="2169526"/>
    <lineage>
        <taxon>Bacteria</taxon>
        <taxon>Bacillati</taxon>
        <taxon>Bacillota</taxon>
        <taxon>Bacilli</taxon>
        <taxon>Lactobacillales</taxon>
        <taxon>Streptococcaceae</taxon>
        <taxon>Lactococcus</taxon>
    </lineage>
</organism>
<name>A0A2R5HJB2_9LACT</name>
<dbReference type="RefSeq" id="WP_109245279.1">
    <property type="nucleotide sequence ID" value="NZ_BFFO01000002.1"/>
</dbReference>
<dbReference type="EMBL" id="BFFO01000002">
    <property type="protein sequence ID" value="GBG96291.1"/>
    <property type="molecule type" value="Genomic_DNA"/>
</dbReference>
<proteinExistence type="predicted"/>
<reference evidence="1 2" key="1">
    <citation type="journal article" date="2018" name="Genome Announc.">
        <title>Draft Genome Sequence of Lactococcus sp. Strain NtB2 (JCM 32569), Isolated from the Gut of the Higher Termite Nasutitermes takasagoensis.</title>
        <authorList>
            <person name="Noda S."/>
            <person name="Aihara C."/>
            <person name="Yuki M."/>
            <person name="Ohkuma M."/>
        </authorList>
    </citation>
    <scope>NUCLEOTIDE SEQUENCE [LARGE SCALE GENOMIC DNA]</scope>
    <source>
        <strain evidence="1 2">NtB2</strain>
    </source>
</reference>
<comment type="caution">
    <text evidence="1">The sequence shown here is derived from an EMBL/GenBank/DDBJ whole genome shotgun (WGS) entry which is preliminary data.</text>
</comment>
<dbReference type="OrthoDB" id="9804867at2"/>
<evidence type="ECO:0000313" key="2">
    <source>
        <dbReference type="Proteomes" id="UP000245021"/>
    </source>
</evidence>
<accession>A0A2R5HJB2</accession>
<keyword evidence="2" id="KW-1185">Reference proteome</keyword>
<dbReference type="Proteomes" id="UP000245021">
    <property type="component" value="Unassembled WGS sequence"/>
</dbReference>
<protein>
    <submittedName>
        <fullName evidence="1">Uncharacterized protein</fullName>
    </submittedName>
</protein>
<gene>
    <name evidence="1" type="ORF">NtB2_00402</name>
</gene>
<dbReference type="AlphaFoldDB" id="A0A2R5HJB2"/>
<sequence>MTTLVKDKLYNFRTNAAHLEEAKAIMKKQDVELSAIFNEVIEQIILTKKSPIKSKEEIEAELFLDELDKTLNSRLDKILAGEYMTESEVRERLGL</sequence>
<evidence type="ECO:0000313" key="1">
    <source>
        <dbReference type="EMBL" id="GBG96291.1"/>
    </source>
</evidence>